<evidence type="ECO:0000256" key="2">
    <source>
        <dbReference type="ARBA" id="ARBA00009127"/>
    </source>
</evidence>
<keyword evidence="6" id="KW-1185">Reference proteome</keyword>
<protein>
    <submittedName>
        <fullName evidence="5">Protein yellow-like Protein</fullName>
    </submittedName>
</protein>
<evidence type="ECO:0000256" key="1">
    <source>
        <dbReference type="ARBA" id="ARBA00004613"/>
    </source>
</evidence>
<gene>
    <name evidence="5" type="primary">AUGUSTUS-3.0.2_06230</name>
    <name evidence="5" type="ORF">TcasGA2_TC006230</name>
</gene>
<keyword evidence="4" id="KW-0732">Signal</keyword>
<dbReference type="OMA" id="MFYTQVH"/>
<dbReference type="AlphaFoldDB" id="D6WVJ0"/>
<accession>D6WVJ0</accession>
<dbReference type="PANTHER" id="PTHR10009:SF13">
    <property type="entry name" value="DOPAMINECHROME TAUTOMERASE"/>
    <property type="match status" value="1"/>
</dbReference>
<dbReference type="Proteomes" id="UP000007266">
    <property type="component" value="Linkage group 8"/>
</dbReference>
<comment type="subcellular location">
    <subcellularLocation>
        <location evidence="1">Secreted</location>
    </subcellularLocation>
</comment>
<comment type="similarity">
    <text evidence="2">Belongs to the major royal jelly protein family.</text>
</comment>
<dbReference type="InterPro" id="IPR011042">
    <property type="entry name" value="6-blade_b-propeller_TolB-like"/>
</dbReference>
<dbReference type="Gene3D" id="2.120.10.30">
    <property type="entry name" value="TolB, C-terminal domain"/>
    <property type="match status" value="1"/>
</dbReference>
<reference evidence="5 6" key="1">
    <citation type="journal article" date="2008" name="Nature">
        <title>The genome of the model beetle and pest Tribolium castaneum.</title>
        <authorList>
            <consortium name="Tribolium Genome Sequencing Consortium"/>
            <person name="Richards S."/>
            <person name="Gibbs R.A."/>
            <person name="Weinstock G.M."/>
            <person name="Brown S.J."/>
            <person name="Denell R."/>
            <person name="Beeman R.W."/>
            <person name="Gibbs R."/>
            <person name="Beeman R.W."/>
            <person name="Brown S.J."/>
            <person name="Bucher G."/>
            <person name="Friedrich M."/>
            <person name="Grimmelikhuijzen C.J."/>
            <person name="Klingler M."/>
            <person name="Lorenzen M."/>
            <person name="Richards S."/>
            <person name="Roth S."/>
            <person name="Schroder R."/>
            <person name="Tautz D."/>
            <person name="Zdobnov E.M."/>
            <person name="Muzny D."/>
            <person name="Gibbs R.A."/>
            <person name="Weinstock G.M."/>
            <person name="Attaway T."/>
            <person name="Bell S."/>
            <person name="Buhay C.J."/>
            <person name="Chandrabose M.N."/>
            <person name="Chavez D."/>
            <person name="Clerk-Blankenburg K.P."/>
            <person name="Cree A."/>
            <person name="Dao M."/>
            <person name="Davis C."/>
            <person name="Chacko J."/>
            <person name="Dinh H."/>
            <person name="Dugan-Rocha S."/>
            <person name="Fowler G."/>
            <person name="Garner T.T."/>
            <person name="Garnes J."/>
            <person name="Gnirke A."/>
            <person name="Hawes A."/>
            <person name="Hernandez J."/>
            <person name="Hines S."/>
            <person name="Holder M."/>
            <person name="Hume J."/>
            <person name="Jhangiani S.N."/>
            <person name="Joshi V."/>
            <person name="Khan Z.M."/>
            <person name="Jackson L."/>
            <person name="Kovar C."/>
            <person name="Kowis A."/>
            <person name="Lee S."/>
            <person name="Lewis L.R."/>
            <person name="Margolis J."/>
            <person name="Morgan M."/>
            <person name="Nazareth L.V."/>
            <person name="Nguyen N."/>
            <person name="Okwuonu G."/>
            <person name="Parker D."/>
            <person name="Richards S."/>
            <person name="Ruiz S.J."/>
            <person name="Santibanez J."/>
            <person name="Savard J."/>
            <person name="Scherer S.E."/>
            <person name="Schneider B."/>
            <person name="Sodergren E."/>
            <person name="Tautz D."/>
            <person name="Vattahil S."/>
            <person name="Villasana D."/>
            <person name="White C.S."/>
            <person name="Wright R."/>
            <person name="Park Y."/>
            <person name="Beeman R.W."/>
            <person name="Lord J."/>
            <person name="Oppert B."/>
            <person name="Lorenzen M."/>
            <person name="Brown S."/>
            <person name="Wang L."/>
            <person name="Savard J."/>
            <person name="Tautz D."/>
            <person name="Richards S."/>
            <person name="Weinstock G."/>
            <person name="Gibbs R.A."/>
            <person name="Liu Y."/>
            <person name="Worley K."/>
            <person name="Weinstock G."/>
            <person name="Elsik C.G."/>
            <person name="Reese J.T."/>
            <person name="Elhaik E."/>
            <person name="Landan G."/>
            <person name="Graur D."/>
            <person name="Arensburger P."/>
            <person name="Atkinson P."/>
            <person name="Beeman R.W."/>
            <person name="Beidler J."/>
            <person name="Brown S.J."/>
            <person name="Demuth J.P."/>
            <person name="Drury D.W."/>
            <person name="Du Y.Z."/>
            <person name="Fujiwara H."/>
            <person name="Lorenzen M."/>
            <person name="Maselli V."/>
            <person name="Osanai M."/>
            <person name="Park Y."/>
            <person name="Robertson H.M."/>
            <person name="Tu Z."/>
            <person name="Wang J.J."/>
            <person name="Wang S."/>
            <person name="Richards S."/>
            <person name="Song H."/>
            <person name="Zhang L."/>
            <person name="Sodergren E."/>
            <person name="Werner D."/>
            <person name="Stanke M."/>
            <person name="Morgenstern B."/>
            <person name="Solovyev V."/>
            <person name="Kosarev P."/>
            <person name="Brown G."/>
            <person name="Chen H.C."/>
            <person name="Ermolaeva O."/>
            <person name="Hlavina W."/>
            <person name="Kapustin Y."/>
            <person name="Kiryutin B."/>
            <person name="Kitts P."/>
            <person name="Maglott D."/>
            <person name="Pruitt K."/>
            <person name="Sapojnikov V."/>
            <person name="Souvorov A."/>
            <person name="Mackey A.J."/>
            <person name="Waterhouse R.M."/>
            <person name="Wyder S."/>
            <person name="Zdobnov E.M."/>
            <person name="Zdobnov E.M."/>
            <person name="Wyder S."/>
            <person name="Kriventseva E.V."/>
            <person name="Kadowaki T."/>
            <person name="Bork P."/>
            <person name="Aranda M."/>
            <person name="Bao R."/>
            <person name="Beermann A."/>
            <person name="Berns N."/>
            <person name="Bolognesi R."/>
            <person name="Bonneton F."/>
            <person name="Bopp D."/>
            <person name="Brown S.J."/>
            <person name="Bucher G."/>
            <person name="Butts T."/>
            <person name="Chaumot A."/>
            <person name="Denell R.E."/>
            <person name="Ferrier D.E."/>
            <person name="Friedrich M."/>
            <person name="Gordon C.M."/>
            <person name="Jindra M."/>
            <person name="Klingler M."/>
            <person name="Lan Q."/>
            <person name="Lattorff H.M."/>
            <person name="Laudet V."/>
            <person name="von Levetsow C."/>
            <person name="Liu Z."/>
            <person name="Lutz R."/>
            <person name="Lynch J.A."/>
            <person name="da Fonseca R.N."/>
            <person name="Posnien N."/>
            <person name="Reuter R."/>
            <person name="Roth S."/>
            <person name="Savard J."/>
            <person name="Schinko J.B."/>
            <person name="Schmitt C."/>
            <person name="Schoppmeier M."/>
            <person name="Schroder R."/>
            <person name="Shippy T.D."/>
            <person name="Simonnet F."/>
            <person name="Marques-Souza H."/>
            <person name="Tautz D."/>
            <person name="Tomoyasu Y."/>
            <person name="Trauner J."/>
            <person name="Van der Zee M."/>
            <person name="Vervoort M."/>
            <person name="Wittkopp N."/>
            <person name="Wimmer E.A."/>
            <person name="Yang X."/>
            <person name="Jones A.K."/>
            <person name="Sattelle D.B."/>
            <person name="Ebert P.R."/>
            <person name="Nelson D."/>
            <person name="Scott J.G."/>
            <person name="Beeman R.W."/>
            <person name="Muthukrishnan S."/>
            <person name="Kramer K.J."/>
            <person name="Arakane Y."/>
            <person name="Beeman R.W."/>
            <person name="Zhu Q."/>
            <person name="Hogenkamp D."/>
            <person name="Dixit R."/>
            <person name="Oppert B."/>
            <person name="Jiang H."/>
            <person name="Zou Z."/>
            <person name="Marshall J."/>
            <person name="Elpidina E."/>
            <person name="Vinokurov K."/>
            <person name="Oppert C."/>
            <person name="Zou Z."/>
            <person name="Evans J."/>
            <person name="Lu Z."/>
            <person name="Zhao P."/>
            <person name="Sumathipala N."/>
            <person name="Altincicek B."/>
            <person name="Vilcinskas A."/>
            <person name="Williams M."/>
            <person name="Hultmark D."/>
            <person name="Hetru C."/>
            <person name="Jiang H."/>
            <person name="Grimmelikhuijzen C.J."/>
            <person name="Hauser F."/>
            <person name="Cazzamali G."/>
            <person name="Williamson M."/>
            <person name="Park Y."/>
            <person name="Li B."/>
            <person name="Tanaka Y."/>
            <person name="Predel R."/>
            <person name="Neupert S."/>
            <person name="Schachtner J."/>
            <person name="Verleyen P."/>
            <person name="Raible F."/>
            <person name="Bork P."/>
            <person name="Friedrich M."/>
            <person name="Walden K.K."/>
            <person name="Robertson H.M."/>
            <person name="Angeli S."/>
            <person name="Foret S."/>
            <person name="Bucher G."/>
            <person name="Schuetz S."/>
            <person name="Maleszka R."/>
            <person name="Wimmer E.A."/>
            <person name="Beeman R.W."/>
            <person name="Lorenzen M."/>
            <person name="Tomoyasu Y."/>
            <person name="Miller S.C."/>
            <person name="Grossmann D."/>
            <person name="Bucher G."/>
        </authorList>
    </citation>
    <scope>NUCLEOTIDE SEQUENCE [LARGE SCALE GENOMIC DNA]</scope>
    <source>
        <strain evidence="5 6">Georgia GA2</strain>
    </source>
</reference>
<dbReference type="OrthoDB" id="7776143at2759"/>
<dbReference type="EMBL" id="KQ971357">
    <property type="protein sequence ID" value="EFA08575.1"/>
    <property type="molecule type" value="Genomic_DNA"/>
</dbReference>
<dbReference type="HOGENOM" id="CLU_031076_2_0_1"/>
<dbReference type="KEGG" id="tca:660892"/>
<reference evidence="5 6" key="2">
    <citation type="journal article" date="2010" name="Nucleic Acids Res.">
        <title>BeetleBase in 2010: revisions to provide comprehensive genomic information for Tribolium castaneum.</title>
        <authorList>
            <person name="Kim H.S."/>
            <person name="Murphy T."/>
            <person name="Xia J."/>
            <person name="Caragea D."/>
            <person name="Park Y."/>
            <person name="Beeman R.W."/>
            <person name="Lorenzen M.D."/>
            <person name="Butcher S."/>
            <person name="Manak J.R."/>
            <person name="Brown S.J."/>
        </authorList>
    </citation>
    <scope>GENOME REANNOTATION</scope>
    <source>
        <strain evidence="5 6">Georgia GA2</strain>
    </source>
</reference>
<dbReference type="InParanoid" id="D6WVJ0"/>
<dbReference type="eggNOG" id="ENOG502REDV">
    <property type="taxonomic scope" value="Eukaryota"/>
</dbReference>
<sequence length="468" mass="54511">MAVSTSWFHQWNPPNLFPDPFFDNFTTGRSKQKNVDKYGQISNLLPFFLQLGLLEPPPPPTERTGHFTTWYKWKMLDYVYPSDEDRIAAIASEDFIPENNLPLGLEVYQDRIFVTMPKWKPGVPATLAVIPKTRRELSPKLVPYPNWDYHRTGSCEGITSVFRVQVDTCGRLWVLDSGQVDITIQPRQICPVQIFLFDLKTDKLLLRYPLPDDFIKQDCLYSNIAIDIRDNDCLDVHAYLTDVWRYGLVVFSLKRRTSWRITDHLFYPEPLAAAYNVHGLEFEWVDGIFGMALSPYNKKAKDRVLYFHPMSSFREFFVKTSIICNETGWSDVKDAFKVMGQSRGKFGHVSASGMDRNGVMFFNMVTRDSIGCWDSRKPYKRDNIGIIARSTKTLVFPNDLKIDLEEKQSVWVLSNRLPFFLYRELNKSDYNFRILTAYAEDAIKDTVCDPHYRNHDTFRSFPDGEDCY</sequence>
<dbReference type="FunFam" id="2.120.10.30:FF:000045">
    <property type="entry name" value="Blast:Protein yellow"/>
    <property type="match status" value="1"/>
</dbReference>
<keyword evidence="3" id="KW-0964">Secreted</keyword>
<evidence type="ECO:0000256" key="4">
    <source>
        <dbReference type="ARBA" id="ARBA00022729"/>
    </source>
</evidence>
<dbReference type="Pfam" id="PF03022">
    <property type="entry name" value="MRJP"/>
    <property type="match status" value="1"/>
</dbReference>
<evidence type="ECO:0000313" key="5">
    <source>
        <dbReference type="EMBL" id="EFA08575.1"/>
    </source>
</evidence>
<dbReference type="FunCoup" id="D6WVJ0">
    <property type="interactions" value="8"/>
</dbReference>
<organism evidence="5 6">
    <name type="scientific">Tribolium castaneum</name>
    <name type="common">Red flour beetle</name>
    <dbReference type="NCBI Taxonomy" id="7070"/>
    <lineage>
        <taxon>Eukaryota</taxon>
        <taxon>Metazoa</taxon>
        <taxon>Ecdysozoa</taxon>
        <taxon>Arthropoda</taxon>
        <taxon>Hexapoda</taxon>
        <taxon>Insecta</taxon>
        <taxon>Pterygota</taxon>
        <taxon>Neoptera</taxon>
        <taxon>Endopterygota</taxon>
        <taxon>Coleoptera</taxon>
        <taxon>Polyphaga</taxon>
        <taxon>Cucujiformia</taxon>
        <taxon>Tenebrionidae</taxon>
        <taxon>Tenebrionidae incertae sedis</taxon>
        <taxon>Tribolium</taxon>
    </lineage>
</organism>
<dbReference type="PANTHER" id="PTHR10009">
    <property type="entry name" value="PROTEIN YELLOW-RELATED"/>
    <property type="match status" value="1"/>
</dbReference>
<dbReference type="InterPro" id="IPR017996">
    <property type="entry name" value="MRJP/yellow-related"/>
</dbReference>
<evidence type="ECO:0000256" key="3">
    <source>
        <dbReference type="ARBA" id="ARBA00022525"/>
    </source>
</evidence>
<dbReference type="PhylomeDB" id="D6WVJ0"/>
<dbReference type="STRING" id="7070.D6WVJ0"/>
<proteinExistence type="inferred from homology"/>
<evidence type="ECO:0000313" key="6">
    <source>
        <dbReference type="Proteomes" id="UP000007266"/>
    </source>
</evidence>
<dbReference type="GO" id="GO:0005576">
    <property type="term" value="C:extracellular region"/>
    <property type="evidence" value="ECO:0000318"/>
    <property type="project" value="GO_Central"/>
</dbReference>
<name>D6WVJ0_TRICA</name>
<dbReference type="PRINTS" id="PR01366">
    <property type="entry name" value="ROYALJELLY"/>
</dbReference>